<evidence type="ECO:0000256" key="1">
    <source>
        <dbReference type="SAM" id="SignalP"/>
    </source>
</evidence>
<name>A0A292Q301_9PEZI</name>
<organism evidence="3 4">
    <name type="scientific">Tuber aestivum</name>
    <name type="common">summer truffle</name>
    <dbReference type="NCBI Taxonomy" id="59557"/>
    <lineage>
        <taxon>Eukaryota</taxon>
        <taxon>Fungi</taxon>
        <taxon>Dikarya</taxon>
        <taxon>Ascomycota</taxon>
        <taxon>Pezizomycotina</taxon>
        <taxon>Pezizomycetes</taxon>
        <taxon>Pezizales</taxon>
        <taxon>Tuberaceae</taxon>
        <taxon>Tuber</taxon>
    </lineage>
</organism>
<dbReference type="Pfam" id="PF09792">
    <property type="entry name" value="But2"/>
    <property type="match status" value="1"/>
</dbReference>
<feature type="domain" description="Ubiquitin 3 binding protein But2 C-terminal" evidence="2">
    <location>
        <begin position="39"/>
        <end position="165"/>
    </location>
</feature>
<evidence type="ECO:0000313" key="4">
    <source>
        <dbReference type="Proteomes" id="UP001412239"/>
    </source>
</evidence>
<dbReference type="InterPro" id="IPR018620">
    <property type="entry name" value="Ubiquitin3-bd_protein_But2_C"/>
</dbReference>
<keyword evidence="1" id="KW-0732">Signal</keyword>
<accession>A0A292Q301</accession>
<evidence type="ECO:0000259" key="2">
    <source>
        <dbReference type="Pfam" id="PF09792"/>
    </source>
</evidence>
<feature type="chain" id="PRO_5013398934" description="Ubiquitin 3 binding protein But2 C-terminal domain-containing protein" evidence="1">
    <location>
        <begin position="21"/>
        <end position="182"/>
    </location>
</feature>
<dbReference type="AlphaFoldDB" id="A0A292Q301"/>
<reference evidence="3" key="1">
    <citation type="submission" date="2015-10" db="EMBL/GenBank/DDBJ databases">
        <authorList>
            <person name="Regsiter A."/>
            <person name="william w."/>
        </authorList>
    </citation>
    <scope>NUCLEOTIDE SEQUENCE</scope>
    <source>
        <strain evidence="3">Montdore</strain>
    </source>
</reference>
<proteinExistence type="predicted"/>
<gene>
    <name evidence="3" type="ORF">GSTUAT00001699001</name>
</gene>
<keyword evidence="4" id="KW-1185">Reference proteome</keyword>
<dbReference type="EMBL" id="LN890961">
    <property type="protein sequence ID" value="CUS14186.1"/>
    <property type="molecule type" value="Genomic_DNA"/>
</dbReference>
<protein>
    <recommendedName>
        <fullName evidence="2">Ubiquitin 3 binding protein But2 C-terminal domain-containing protein</fullName>
    </recommendedName>
</protein>
<feature type="signal peptide" evidence="1">
    <location>
        <begin position="1"/>
        <end position="20"/>
    </location>
</feature>
<dbReference type="Proteomes" id="UP001412239">
    <property type="component" value="Unassembled WGS sequence"/>
</dbReference>
<sequence length="182" mass="19304">MKFALVAAVSALSTVVSGLALPNLVLRAPQIFRPAVGLVVKEDNPNTAFPPTNTVEVSRKNGQHNVKTLLGFSLPPLPGKVCTISFSNGFTPSGSRRMQLFTTIGYPSNGNTWNSKPSTNVHKGTFLASVNGAGPATVVEDFGLTFDCPSSATNLGYEVQPVWDDDFITWDITTGGFVISAE</sequence>
<evidence type="ECO:0000313" key="3">
    <source>
        <dbReference type="EMBL" id="CUS14186.1"/>
    </source>
</evidence>